<evidence type="ECO:0000256" key="2">
    <source>
        <dbReference type="SAM" id="Phobius"/>
    </source>
</evidence>
<feature type="region of interest" description="Disordered" evidence="1">
    <location>
        <begin position="321"/>
        <end position="410"/>
    </location>
</feature>
<evidence type="ECO:0000313" key="3">
    <source>
        <dbReference type="EMBL" id="PWW80300.1"/>
    </source>
</evidence>
<dbReference type="AlphaFoldDB" id="A0A317T296"/>
<feature type="compositionally biased region" description="Pro residues" evidence="1">
    <location>
        <begin position="193"/>
        <end position="211"/>
    </location>
</feature>
<keyword evidence="2" id="KW-0812">Transmembrane</keyword>
<protein>
    <submittedName>
        <fullName evidence="3">Uncharacterized protein</fullName>
    </submittedName>
</protein>
<feature type="region of interest" description="Disordered" evidence="1">
    <location>
        <begin position="455"/>
        <end position="489"/>
    </location>
</feature>
<dbReference type="STRING" id="42249.A0A317T296"/>
<reference evidence="3 4" key="1">
    <citation type="submission" date="2018-03" db="EMBL/GenBank/DDBJ databases">
        <title>Genomes of Pezizomycetes fungi and the evolution of truffles.</title>
        <authorList>
            <person name="Murat C."/>
            <person name="Payen T."/>
            <person name="Noel B."/>
            <person name="Kuo A."/>
            <person name="Martin F.M."/>
        </authorList>
    </citation>
    <scope>NUCLEOTIDE SEQUENCE [LARGE SCALE GENOMIC DNA]</scope>
    <source>
        <strain evidence="3">091103-1</strain>
    </source>
</reference>
<keyword evidence="4" id="KW-1185">Reference proteome</keyword>
<name>A0A317T296_9PEZI</name>
<dbReference type="Proteomes" id="UP000246991">
    <property type="component" value="Unassembled WGS sequence"/>
</dbReference>
<proteinExistence type="predicted"/>
<feature type="compositionally biased region" description="Polar residues" evidence="1">
    <location>
        <begin position="361"/>
        <end position="371"/>
    </location>
</feature>
<feature type="region of interest" description="Disordered" evidence="1">
    <location>
        <begin position="98"/>
        <end position="125"/>
    </location>
</feature>
<feature type="region of interest" description="Disordered" evidence="1">
    <location>
        <begin position="140"/>
        <end position="219"/>
    </location>
</feature>
<dbReference type="OrthoDB" id="5419098at2759"/>
<feature type="transmembrane region" description="Helical" evidence="2">
    <location>
        <begin position="224"/>
        <end position="247"/>
    </location>
</feature>
<evidence type="ECO:0000256" key="1">
    <source>
        <dbReference type="SAM" id="MobiDB-lite"/>
    </source>
</evidence>
<comment type="caution">
    <text evidence="3">The sequence shown here is derived from an EMBL/GenBank/DDBJ whole genome shotgun (WGS) entry which is preliminary data.</text>
</comment>
<organism evidence="3 4">
    <name type="scientific">Tuber magnatum</name>
    <name type="common">white Piedmont truffle</name>
    <dbReference type="NCBI Taxonomy" id="42249"/>
    <lineage>
        <taxon>Eukaryota</taxon>
        <taxon>Fungi</taxon>
        <taxon>Dikarya</taxon>
        <taxon>Ascomycota</taxon>
        <taxon>Pezizomycotina</taxon>
        <taxon>Pezizomycetes</taxon>
        <taxon>Pezizales</taxon>
        <taxon>Tuberaceae</taxon>
        <taxon>Tuber</taxon>
    </lineage>
</organism>
<keyword evidence="2" id="KW-0472">Membrane</keyword>
<evidence type="ECO:0000313" key="4">
    <source>
        <dbReference type="Proteomes" id="UP000246991"/>
    </source>
</evidence>
<accession>A0A317T296</accession>
<dbReference type="EMBL" id="PYWC01000003">
    <property type="protein sequence ID" value="PWW80300.1"/>
    <property type="molecule type" value="Genomic_DNA"/>
</dbReference>
<feature type="compositionally biased region" description="Low complexity" evidence="1">
    <location>
        <begin position="140"/>
        <end position="171"/>
    </location>
</feature>
<gene>
    <name evidence="3" type="ORF">C7212DRAFT_276080</name>
</gene>
<feature type="compositionally biased region" description="Low complexity" evidence="1">
    <location>
        <begin position="179"/>
        <end position="192"/>
    </location>
</feature>
<keyword evidence="2" id="KW-1133">Transmembrane helix</keyword>
<sequence length="489" mass="52737">MILYKCRFGTLWITALVLCYHFLVVGGQTLGSLARNRCLQLCFTPNCPDLEANCVCSRFRTVLAVASIWRCASEVCSDADVMAGLGVLSDECRPYISTTTGRSRTSSSTTPVSPPTTTGRVITSTSTSAWRTIVPGLSLTSTSTSSWSRASSSRSSSSSSSTSSRCTTTTSVMNPSQAPPISTSVITTTPATWPTPSPLPGVPPPPPPPSGIKPTEPQRRTNRAVITAAVLGPLVFLAALLALFLFLRRRQGRNRRSIVSFTGIIDDIDANRGNISSPLPIFNPAPPRVLLADINIRPTTRGSQMSAGAGAGAMTAVEAARREPGRREYTAATTPVPGPSRSSSQLYIFPPASRRLPVAQRQPQSQQNSDLIRSLRKPLPQLPRLPEEARIRPRAGPATRGSPLTLPPTVYPIVDTPRPMSAISESAEADRYQPIPDDNTEAEFRKVYHDVRRALNQSPSTSTDQNSTDWSIVTDLSRNSTARSSRPER</sequence>